<comment type="subcellular location">
    <subcellularLocation>
        <location evidence="1">Membrane</location>
        <topology evidence="1">Multi-pass membrane protein</topology>
    </subcellularLocation>
</comment>
<feature type="transmembrane region" description="Helical" evidence="5">
    <location>
        <begin position="82"/>
        <end position="101"/>
    </location>
</feature>
<evidence type="ECO:0000256" key="3">
    <source>
        <dbReference type="ARBA" id="ARBA00022989"/>
    </source>
</evidence>
<evidence type="ECO:0008006" key="8">
    <source>
        <dbReference type="Google" id="ProtNLM"/>
    </source>
</evidence>
<dbReference type="GO" id="GO:0016020">
    <property type="term" value="C:membrane"/>
    <property type="evidence" value="ECO:0007669"/>
    <property type="project" value="UniProtKB-SubCell"/>
</dbReference>
<dbReference type="EMBL" id="VNHQ01000012">
    <property type="protein sequence ID" value="TYP64957.1"/>
    <property type="molecule type" value="Genomic_DNA"/>
</dbReference>
<dbReference type="Gene3D" id="1.20.120.350">
    <property type="entry name" value="Voltage-gated potassium channels. Chain C"/>
    <property type="match status" value="1"/>
</dbReference>
<accession>A0A5S5BD16</accession>
<keyword evidence="2 5" id="KW-0812">Transmembrane</keyword>
<dbReference type="AlphaFoldDB" id="A0A5S5BD16"/>
<evidence type="ECO:0000256" key="5">
    <source>
        <dbReference type="SAM" id="Phobius"/>
    </source>
</evidence>
<comment type="caution">
    <text evidence="6">The sequence shown here is derived from an EMBL/GenBank/DDBJ whole genome shotgun (WGS) entry which is preliminary data.</text>
</comment>
<feature type="transmembrane region" description="Helical" evidence="5">
    <location>
        <begin position="108"/>
        <end position="131"/>
    </location>
</feature>
<reference evidence="6 7" key="1">
    <citation type="submission" date="2019-07" db="EMBL/GenBank/DDBJ databases">
        <title>Deep subsurface shale carbon reservoir microbial communities from Ohio and West Virginia, USA.</title>
        <authorList>
            <person name="Wrighton K."/>
        </authorList>
    </citation>
    <scope>NUCLEOTIDE SEQUENCE [LARGE SCALE GENOMIC DNA]</scope>
    <source>
        <strain evidence="6 7">NP_8Ht</strain>
    </source>
</reference>
<gene>
    <name evidence="6" type="ORF">A9A72_12279</name>
</gene>
<evidence type="ECO:0000256" key="4">
    <source>
        <dbReference type="ARBA" id="ARBA00023136"/>
    </source>
</evidence>
<dbReference type="Proteomes" id="UP000324282">
    <property type="component" value="Unassembled WGS sequence"/>
</dbReference>
<sequence>MLPTHPPMQMPEPTRRRERVIDGMHAAWEVLIVLLVCINLGLILFDSLFILQPINDALAEWAPVLHQRYDTLIHQNFQHIDLAFVAIFIFDVLLGWTVALFERRYARWYYYPFAHWYDVLGCIPLSGFRWLRVLRVGSLLIRLQRLGLIDMRRWAVFGLLNRYYLLLLEELSDRVMVRLFSRMQQEIGASDDLSRRLLQEVVRPRKERLLNDLSRRMHSMLESGYRDNRGAIEGYVGGLIHQALLNNPEVIRLRRLPMGGRVADTLDEALADIAAQLLQGAAEGLQSPQFRRLARNLADEFFEAWVYQDENTDLALEELLVDVIEVLKQQVLDRRWSRFVGPIQPPSPPG</sequence>
<keyword evidence="4 5" id="KW-0472">Membrane</keyword>
<evidence type="ECO:0000313" key="6">
    <source>
        <dbReference type="EMBL" id="TYP64957.1"/>
    </source>
</evidence>
<keyword evidence="3 5" id="KW-1133">Transmembrane helix</keyword>
<proteinExistence type="predicted"/>
<feature type="transmembrane region" description="Helical" evidence="5">
    <location>
        <begin position="26"/>
        <end position="51"/>
    </location>
</feature>
<organism evidence="6 7">
    <name type="scientific">Stutzerimonas stutzeri</name>
    <name type="common">Pseudomonas stutzeri</name>
    <dbReference type="NCBI Taxonomy" id="316"/>
    <lineage>
        <taxon>Bacteria</taxon>
        <taxon>Pseudomonadati</taxon>
        <taxon>Pseudomonadota</taxon>
        <taxon>Gammaproteobacteria</taxon>
        <taxon>Pseudomonadales</taxon>
        <taxon>Pseudomonadaceae</taxon>
        <taxon>Stutzerimonas</taxon>
    </lineage>
</organism>
<dbReference type="InterPro" id="IPR027359">
    <property type="entry name" value="Volt_channel_dom_sf"/>
</dbReference>
<evidence type="ECO:0000256" key="2">
    <source>
        <dbReference type="ARBA" id="ARBA00022692"/>
    </source>
</evidence>
<evidence type="ECO:0000313" key="7">
    <source>
        <dbReference type="Proteomes" id="UP000324282"/>
    </source>
</evidence>
<protein>
    <recommendedName>
        <fullName evidence="8">Preprotein translocase subunit SecA</fullName>
    </recommendedName>
</protein>
<dbReference type="SUPFAM" id="SSF81324">
    <property type="entry name" value="Voltage-gated potassium channels"/>
    <property type="match status" value="1"/>
</dbReference>
<evidence type="ECO:0000256" key="1">
    <source>
        <dbReference type="ARBA" id="ARBA00004141"/>
    </source>
</evidence>
<name>A0A5S5BD16_STUST</name>